<feature type="chain" id="PRO_5047163870" description="Ice-binding protein C-terminal domain-containing protein" evidence="1">
    <location>
        <begin position="22"/>
        <end position="198"/>
    </location>
</feature>
<gene>
    <name evidence="3" type="ORF">GCM10010971_36910</name>
</gene>
<protein>
    <recommendedName>
        <fullName evidence="2">Ice-binding protein C-terminal domain-containing protein</fullName>
    </recommendedName>
</protein>
<dbReference type="NCBIfam" id="TIGR02595">
    <property type="entry name" value="PEP_CTERM"/>
    <property type="match status" value="1"/>
</dbReference>
<feature type="signal peptide" evidence="1">
    <location>
        <begin position="1"/>
        <end position="21"/>
    </location>
</feature>
<dbReference type="EMBL" id="BMLY01000008">
    <property type="protein sequence ID" value="GGP27872.1"/>
    <property type="molecule type" value="Genomic_DNA"/>
</dbReference>
<evidence type="ECO:0000313" key="4">
    <source>
        <dbReference type="Proteomes" id="UP000621859"/>
    </source>
</evidence>
<organism evidence="3 4">
    <name type="scientific">Silvimonas amylolytica</name>
    <dbReference type="NCBI Taxonomy" id="449663"/>
    <lineage>
        <taxon>Bacteria</taxon>
        <taxon>Pseudomonadati</taxon>
        <taxon>Pseudomonadota</taxon>
        <taxon>Betaproteobacteria</taxon>
        <taxon>Neisseriales</taxon>
        <taxon>Chitinibacteraceae</taxon>
        <taxon>Silvimonas</taxon>
    </lineage>
</organism>
<name>A0ABQ2PQZ2_9NEIS</name>
<sequence length="198" mass="20587">MKLRTLVAGLAFIGAAQGAFALTVYQSGTIDINGNILTTITDAGIATPPEQFVIQNYVNGPSFDQFITFGTDIPSKATAVVFSQLALVNALNIADATLKLWDGTTLMGTRGLSTTPSDPGTDFPAIFLPGVTYTLEVVGTLKSGSTLGEYGISGTLTPVPEPETYALMGLGLVALVAARARRRKLGDSARVDTTEVAA</sequence>
<dbReference type="NCBIfam" id="NF038126">
    <property type="entry name" value="PEP_CTERM_FxDxF"/>
    <property type="match status" value="1"/>
</dbReference>
<reference evidence="4" key="1">
    <citation type="journal article" date="2019" name="Int. J. Syst. Evol. Microbiol.">
        <title>The Global Catalogue of Microorganisms (GCM) 10K type strain sequencing project: providing services to taxonomists for standard genome sequencing and annotation.</title>
        <authorList>
            <consortium name="The Broad Institute Genomics Platform"/>
            <consortium name="The Broad Institute Genome Sequencing Center for Infectious Disease"/>
            <person name="Wu L."/>
            <person name="Ma J."/>
        </authorList>
    </citation>
    <scope>NUCLEOTIDE SEQUENCE [LARGE SCALE GENOMIC DNA]</scope>
    <source>
        <strain evidence="4">CGMCC 1.8860</strain>
    </source>
</reference>
<evidence type="ECO:0000259" key="2">
    <source>
        <dbReference type="Pfam" id="PF07589"/>
    </source>
</evidence>
<dbReference type="Proteomes" id="UP000621859">
    <property type="component" value="Unassembled WGS sequence"/>
</dbReference>
<comment type="caution">
    <text evidence="3">The sequence shown here is derived from an EMBL/GenBank/DDBJ whole genome shotgun (WGS) entry which is preliminary data.</text>
</comment>
<keyword evidence="1" id="KW-0732">Signal</keyword>
<dbReference type="Pfam" id="PF07589">
    <property type="entry name" value="PEP-CTERM"/>
    <property type="match status" value="1"/>
</dbReference>
<accession>A0ABQ2PQZ2</accession>
<keyword evidence="4" id="KW-1185">Reference proteome</keyword>
<proteinExistence type="predicted"/>
<feature type="domain" description="Ice-binding protein C-terminal" evidence="2">
    <location>
        <begin position="158"/>
        <end position="182"/>
    </location>
</feature>
<dbReference type="InterPro" id="IPR013424">
    <property type="entry name" value="Ice-binding_C"/>
</dbReference>
<evidence type="ECO:0000256" key="1">
    <source>
        <dbReference type="SAM" id="SignalP"/>
    </source>
</evidence>
<evidence type="ECO:0000313" key="3">
    <source>
        <dbReference type="EMBL" id="GGP27872.1"/>
    </source>
</evidence>